<feature type="domain" description="Peptidase S11 D-alanyl-D-alanine carboxypeptidase A N-terminal" evidence="2">
    <location>
        <begin position="74"/>
        <end position="302"/>
    </location>
</feature>
<keyword evidence="4" id="KW-1185">Reference proteome</keyword>
<feature type="compositionally biased region" description="Low complexity" evidence="1">
    <location>
        <begin position="356"/>
        <end position="369"/>
    </location>
</feature>
<name>A0A101NR58_9ACTN</name>
<keyword evidence="3" id="KW-0378">Hydrolase</keyword>
<dbReference type="STRING" id="67285.AQI88_06460"/>
<dbReference type="InterPro" id="IPR012338">
    <property type="entry name" value="Beta-lactam/transpept-like"/>
</dbReference>
<dbReference type="Pfam" id="PF00768">
    <property type="entry name" value="Peptidase_S11"/>
    <property type="match status" value="1"/>
</dbReference>
<gene>
    <name evidence="3" type="ORF">AQI88_06460</name>
</gene>
<dbReference type="Gene3D" id="3.40.710.10">
    <property type="entry name" value="DD-peptidase/beta-lactamase superfamily"/>
    <property type="match status" value="1"/>
</dbReference>
<evidence type="ECO:0000259" key="2">
    <source>
        <dbReference type="Pfam" id="PF00768"/>
    </source>
</evidence>
<sequence length="425" mass="44254">MRKWSSRSHFRRGASVYGPRVRDCSRLSRRAVLGLTAAALPLSAATEASATTVIGGGQLARNGIQVRGAGGVPKKLTARSWLVADGESGEVLASFDAHRRLPPASTLKMLFADTVLKKFDPAQRYKVTDADLADVPEGSSLVGIKPGITYSVHQLWQGVFLRSGNDAVHVLAHMNGGIAKTVAEMQAKAADLQALDTHVVSPDGFDHQGQISSAYDLTLFARHGLKDTDFRGYCGTRTADFPAGGKKTFQIQNTDRLLTGAWGLTTYDGLIGVKNGYTSHAGNTFTGAATRGGRTLLVTVMHPAEGSNAVYEQTAALLDWGFGQGRSAKAVGTLVEPLSEGGASASRAPARNNGQAAAGAPGSESEGPSTGRLVEGAGGTAALLAAAGVLVLKRRRRRAAAAAAAAAAAYEEDAQTAEPGGRHRR</sequence>
<dbReference type="GO" id="GO:0006508">
    <property type="term" value="P:proteolysis"/>
    <property type="evidence" value="ECO:0007669"/>
    <property type="project" value="InterPro"/>
</dbReference>
<accession>A0A101NR58</accession>
<evidence type="ECO:0000256" key="1">
    <source>
        <dbReference type="SAM" id="MobiDB-lite"/>
    </source>
</evidence>
<dbReference type="PANTHER" id="PTHR21581:SF33">
    <property type="entry name" value="D-ALANYL-D-ALANINE CARBOXYPEPTIDASE DACB"/>
    <property type="match status" value="1"/>
</dbReference>
<evidence type="ECO:0000313" key="4">
    <source>
        <dbReference type="Proteomes" id="UP000054241"/>
    </source>
</evidence>
<dbReference type="PANTHER" id="PTHR21581">
    <property type="entry name" value="D-ALANYL-D-ALANINE CARBOXYPEPTIDASE"/>
    <property type="match status" value="1"/>
</dbReference>
<keyword evidence="3" id="KW-0121">Carboxypeptidase</keyword>
<comment type="caution">
    <text evidence="3">The sequence shown here is derived from an EMBL/GenBank/DDBJ whole genome shotgun (WGS) entry which is preliminary data.</text>
</comment>
<dbReference type="InterPro" id="IPR001967">
    <property type="entry name" value="Peptidase_S11_N"/>
</dbReference>
<feature type="region of interest" description="Disordered" evidence="1">
    <location>
        <begin position="340"/>
        <end position="374"/>
    </location>
</feature>
<proteinExistence type="predicted"/>
<protein>
    <submittedName>
        <fullName evidence="3">D-alanyl-D-alanine carboxypeptidase</fullName>
    </submittedName>
</protein>
<dbReference type="EMBL" id="LMWL01000009">
    <property type="protein sequence ID" value="KUM97711.1"/>
    <property type="molecule type" value="Genomic_DNA"/>
</dbReference>
<feature type="region of interest" description="Disordered" evidence="1">
    <location>
        <begin position="403"/>
        <end position="425"/>
    </location>
</feature>
<organism evidence="3 4">
    <name type="scientific">Streptomyces cellostaticus</name>
    <dbReference type="NCBI Taxonomy" id="67285"/>
    <lineage>
        <taxon>Bacteria</taxon>
        <taxon>Bacillati</taxon>
        <taxon>Actinomycetota</taxon>
        <taxon>Actinomycetes</taxon>
        <taxon>Kitasatosporales</taxon>
        <taxon>Streptomycetaceae</taxon>
        <taxon>Streptomyces</taxon>
    </lineage>
</organism>
<dbReference type="OrthoDB" id="3663940at2"/>
<dbReference type="GO" id="GO:0009002">
    <property type="term" value="F:serine-type D-Ala-D-Ala carboxypeptidase activity"/>
    <property type="evidence" value="ECO:0007669"/>
    <property type="project" value="InterPro"/>
</dbReference>
<dbReference type="SUPFAM" id="SSF56601">
    <property type="entry name" value="beta-lactamase/transpeptidase-like"/>
    <property type="match status" value="1"/>
</dbReference>
<keyword evidence="3" id="KW-0645">Protease</keyword>
<reference evidence="3 4" key="1">
    <citation type="submission" date="2015-10" db="EMBL/GenBank/DDBJ databases">
        <title>Draft genome sequence of Streptomyces cellostaticus DSM 40189, type strain for the species Streptomyces cellostaticus.</title>
        <authorList>
            <person name="Ruckert C."/>
            <person name="Winkler A."/>
            <person name="Kalinowski J."/>
            <person name="Kampfer P."/>
            <person name="Glaeser S."/>
        </authorList>
    </citation>
    <scope>NUCLEOTIDE SEQUENCE [LARGE SCALE GENOMIC DNA]</scope>
    <source>
        <strain evidence="3 4">DSM 40189</strain>
    </source>
</reference>
<evidence type="ECO:0000313" key="3">
    <source>
        <dbReference type="EMBL" id="KUM97711.1"/>
    </source>
</evidence>
<dbReference type="Proteomes" id="UP000054241">
    <property type="component" value="Unassembled WGS sequence"/>
</dbReference>
<dbReference type="AlphaFoldDB" id="A0A101NR58"/>